<dbReference type="KEGG" id="gsh:117346465"/>
<dbReference type="PANTHER" id="PTHR14974">
    <property type="entry name" value="SIMILAR TO RIKEN CDNA 1700025G04 GENE"/>
    <property type="match status" value="1"/>
</dbReference>
<proteinExistence type="predicted"/>
<evidence type="ECO:0000313" key="2">
    <source>
        <dbReference type="Proteomes" id="UP000515159"/>
    </source>
</evidence>
<sequence length="169" mass="18154">MIREGTDMKSGTAGPRRSDQVQQQQTRVGRETKGSRAVRSGKPVSASTVTGQRGTGIQGQQHQQHENRPGRETKGGRGSKGGSSRKQAVMDQEVSSTSTGSGGGSSSSKDSKEKSATSQLKAKTNKGLPGMAPQPKSTIHISDSQQEFFRMLDEKIEKGHDYYSEEDIT</sequence>
<gene>
    <name evidence="3" type="primary">C12H1orf21</name>
</gene>
<dbReference type="AlphaFoldDB" id="A0A6P8NSX4"/>
<dbReference type="PANTHER" id="PTHR14974:SF3">
    <property type="entry name" value="SIMILAR TO RIKEN CDNA 1700025G04 GENE"/>
    <property type="match status" value="1"/>
</dbReference>
<name>A0A6P8NSX4_GEOSA</name>
<dbReference type="Pfam" id="PF15389">
    <property type="entry name" value="DUF4612"/>
    <property type="match status" value="1"/>
</dbReference>
<feature type="region of interest" description="Disordered" evidence="1">
    <location>
        <begin position="1"/>
        <end position="142"/>
    </location>
</feature>
<protein>
    <submittedName>
        <fullName evidence="3">Uncharacterized protein C1orf21 homolog isoform X1</fullName>
    </submittedName>
</protein>
<evidence type="ECO:0000313" key="3">
    <source>
        <dbReference type="RefSeq" id="XP_033771945.1"/>
    </source>
</evidence>
<organism evidence="2 3">
    <name type="scientific">Geotrypetes seraphini</name>
    <name type="common">Gaboon caecilian</name>
    <name type="synonym">Caecilia seraphini</name>
    <dbReference type="NCBI Taxonomy" id="260995"/>
    <lineage>
        <taxon>Eukaryota</taxon>
        <taxon>Metazoa</taxon>
        <taxon>Chordata</taxon>
        <taxon>Craniata</taxon>
        <taxon>Vertebrata</taxon>
        <taxon>Euteleostomi</taxon>
        <taxon>Amphibia</taxon>
        <taxon>Gymnophiona</taxon>
        <taxon>Geotrypetes</taxon>
    </lineage>
</organism>
<dbReference type="OrthoDB" id="5919401at2759"/>
<feature type="compositionally biased region" description="Basic and acidic residues" evidence="1">
    <location>
        <begin position="63"/>
        <end position="75"/>
    </location>
</feature>
<reference evidence="3" key="1">
    <citation type="submission" date="2025-08" db="UniProtKB">
        <authorList>
            <consortium name="RefSeq"/>
        </authorList>
    </citation>
    <scope>IDENTIFICATION</scope>
</reference>
<dbReference type="RefSeq" id="XP_033771945.1">
    <property type="nucleotide sequence ID" value="XM_033916054.1"/>
</dbReference>
<accession>A0A6P8NSX4</accession>
<dbReference type="Proteomes" id="UP000515159">
    <property type="component" value="Chromosome 12"/>
</dbReference>
<dbReference type="InParanoid" id="A0A6P8NSX4"/>
<evidence type="ECO:0000256" key="1">
    <source>
        <dbReference type="SAM" id="MobiDB-lite"/>
    </source>
</evidence>
<dbReference type="CTD" id="101107718"/>
<dbReference type="InterPro" id="IPR027967">
    <property type="entry name" value="DUF4612"/>
</dbReference>
<keyword evidence="2" id="KW-1185">Reference proteome</keyword>
<dbReference type="GeneID" id="117346465"/>